<dbReference type="HOGENOM" id="CLU_2481318_0_0_5"/>
<reference evidence="2 3" key="2">
    <citation type="journal article" date="2015" name="Infect. Immun.">
        <title>Comparative genome sequencing of Rickettsia rickettsii strains that differ in virulence.</title>
        <authorList>
            <person name="Clark T.R."/>
            <person name="Noriea N.F."/>
            <person name="Bublitz D.C."/>
            <person name="Ellison D.W."/>
            <person name="Martens C."/>
            <person name="Lutter E.I."/>
            <person name="Hackstadt T."/>
        </authorList>
    </citation>
    <scope>NUCLEOTIDE SEQUENCE [LARGE SCALE GENOMIC DNA]</scope>
    <source>
        <strain evidence="2 3">Iowa</strain>
    </source>
</reference>
<evidence type="ECO:0000313" key="3">
    <source>
        <dbReference type="Proteomes" id="UP000000796"/>
    </source>
</evidence>
<dbReference type="AlphaFoldDB" id="B0BY65"/>
<accession>B0BY65</accession>
<name>B0BY65_RICRO</name>
<dbReference type="Proteomes" id="UP000000796">
    <property type="component" value="Chromosome"/>
</dbReference>
<dbReference type="KEGG" id="rrj:RrIowa_0971"/>
<sequence length="87" mass="10587">MTFFIMTGFYNCKFTVSFSYFKSNNLPMFVRYYFLFSTFYFDFYFMTFKLAILYFAFNSSYCFFSALTKCFPTIFTLPACYPHLHLI</sequence>
<protein>
    <submittedName>
        <fullName evidence="2">Uncharacterized protein</fullName>
    </submittedName>
</protein>
<gene>
    <name evidence="2" type="ordered locus">RrIowa_0971</name>
</gene>
<proteinExistence type="predicted"/>
<organism evidence="2 3">
    <name type="scientific">Rickettsia rickettsii (strain Iowa)</name>
    <dbReference type="NCBI Taxonomy" id="452659"/>
    <lineage>
        <taxon>Bacteria</taxon>
        <taxon>Pseudomonadati</taxon>
        <taxon>Pseudomonadota</taxon>
        <taxon>Alphaproteobacteria</taxon>
        <taxon>Rickettsiales</taxon>
        <taxon>Rickettsiaceae</taxon>
        <taxon>Rickettsieae</taxon>
        <taxon>Rickettsia</taxon>
        <taxon>spotted fever group</taxon>
    </lineage>
</organism>
<evidence type="ECO:0000256" key="1">
    <source>
        <dbReference type="SAM" id="Phobius"/>
    </source>
</evidence>
<keyword evidence="1" id="KW-0472">Membrane</keyword>
<keyword evidence="1" id="KW-1133">Transmembrane helix</keyword>
<keyword evidence="3" id="KW-1185">Reference proteome</keyword>
<dbReference type="EMBL" id="CP000766">
    <property type="protein sequence ID" value="ABY72791.1"/>
    <property type="molecule type" value="Genomic_DNA"/>
</dbReference>
<feature type="transmembrane region" description="Helical" evidence="1">
    <location>
        <begin position="32"/>
        <end position="57"/>
    </location>
</feature>
<keyword evidence="1" id="KW-0812">Transmembrane</keyword>
<reference evidence="2 3" key="1">
    <citation type="journal article" date="2008" name="Infect. Immun.">
        <title>Genomic comparison of virulent Rickettsia rickettsii Sheila Smith and avirulent Rickettsia rickettsii Iowa.</title>
        <authorList>
            <person name="Ellison D.W."/>
            <person name="Clark T.R."/>
            <person name="Sturdevant D.E."/>
            <person name="Virtaneva K."/>
            <person name="Porcella S.F."/>
            <person name="Hackstadt T."/>
        </authorList>
    </citation>
    <scope>NUCLEOTIDE SEQUENCE [LARGE SCALE GENOMIC DNA]</scope>
    <source>
        <strain evidence="2 3">Iowa</strain>
    </source>
</reference>
<evidence type="ECO:0000313" key="2">
    <source>
        <dbReference type="EMBL" id="ABY72791.1"/>
    </source>
</evidence>